<organism evidence="4 5">
    <name type="scientific">Ornithinimicrobium cryptoxanthini</name>
    <dbReference type="NCBI Taxonomy" id="2934161"/>
    <lineage>
        <taxon>Bacteria</taxon>
        <taxon>Bacillati</taxon>
        <taxon>Actinomycetota</taxon>
        <taxon>Actinomycetes</taxon>
        <taxon>Micrococcales</taxon>
        <taxon>Ornithinimicrobiaceae</taxon>
        <taxon>Ornithinimicrobium</taxon>
    </lineage>
</organism>
<feature type="domain" description="N-acetyltransferase" evidence="3">
    <location>
        <begin position="1"/>
        <end position="158"/>
    </location>
</feature>
<keyword evidence="2" id="KW-0012">Acyltransferase</keyword>
<evidence type="ECO:0000259" key="3">
    <source>
        <dbReference type="PROSITE" id="PS51186"/>
    </source>
</evidence>
<keyword evidence="5" id="KW-1185">Reference proteome</keyword>
<dbReference type="InterPro" id="IPR016181">
    <property type="entry name" value="Acyl_CoA_acyltransferase"/>
</dbReference>
<keyword evidence="1" id="KW-0808">Transferase</keyword>
<evidence type="ECO:0000313" key="4">
    <source>
        <dbReference type="EMBL" id="USQ77184.1"/>
    </source>
</evidence>
<dbReference type="RefSeq" id="WP_252622053.1">
    <property type="nucleotide sequence ID" value="NZ_CP099490.1"/>
</dbReference>
<evidence type="ECO:0000313" key="5">
    <source>
        <dbReference type="Proteomes" id="UP001056535"/>
    </source>
</evidence>
<dbReference type="Proteomes" id="UP001056535">
    <property type="component" value="Chromosome"/>
</dbReference>
<proteinExistence type="predicted"/>
<dbReference type="InterPro" id="IPR051016">
    <property type="entry name" value="Diverse_Substrate_AcTransf"/>
</dbReference>
<dbReference type="InterPro" id="IPR000182">
    <property type="entry name" value="GNAT_dom"/>
</dbReference>
<evidence type="ECO:0000256" key="1">
    <source>
        <dbReference type="ARBA" id="ARBA00022679"/>
    </source>
</evidence>
<sequence length="159" mass="17662">MIREATEQDIPAILDLVRELADYEEEPEAAVGTVDSYRAVLFPEQGSPTAWAHVAEVDGTVVGIAVWFLTFSTWTGRNGLWLEDLYVSPEHRGSGLGRQLMATLARICTERGYPRMEWTVLNWNTPAIELYRHLGAEPMDDWTVQRLTGAALGSLGAAE</sequence>
<name>A0ABY4YKB6_9MICO</name>
<reference evidence="4" key="1">
    <citation type="submission" date="2022-06" db="EMBL/GenBank/DDBJ databases">
        <title>Ornithinimicrobium JY.X270.</title>
        <authorList>
            <person name="Huang Y."/>
        </authorList>
    </citation>
    <scope>NUCLEOTIDE SEQUENCE</scope>
    <source>
        <strain evidence="4">JY.X270</strain>
    </source>
</reference>
<dbReference type="Gene3D" id="3.40.630.30">
    <property type="match status" value="1"/>
</dbReference>
<dbReference type="EMBL" id="CP099490">
    <property type="protein sequence ID" value="USQ77184.1"/>
    <property type="molecule type" value="Genomic_DNA"/>
</dbReference>
<dbReference type="CDD" id="cd04301">
    <property type="entry name" value="NAT_SF"/>
    <property type="match status" value="1"/>
</dbReference>
<dbReference type="SUPFAM" id="SSF55729">
    <property type="entry name" value="Acyl-CoA N-acyltransferases (Nat)"/>
    <property type="match status" value="1"/>
</dbReference>
<dbReference type="PROSITE" id="PS51186">
    <property type="entry name" value="GNAT"/>
    <property type="match status" value="1"/>
</dbReference>
<dbReference type="PANTHER" id="PTHR10545:SF29">
    <property type="entry name" value="GH14572P-RELATED"/>
    <property type="match status" value="1"/>
</dbReference>
<dbReference type="Pfam" id="PF00583">
    <property type="entry name" value="Acetyltransf_1"/>
    <property type="match status" value="1"/>
</dbReference>
<gene>
    <name evidence="4" type="ORF">NF557_04520</name>
</gene>
<accession>A0ABY4YKB6</accession>
<dbReference type="PANTHER" id="PTHR10545">
    <property type="entry name" value="DIAMINE N-ACETYLTRANSFERASE"/>
    <property type="match status" value="1"/>
</dbReference>
<protein>
    <submittedName>
        <fullName evidence="4">GNAT family N-acetyltransferase</fullName>
    </submittedName>
</protein>
<evidence type="ECO:0000256" key="2">
    <source>
        <dbReference type="ARBA" id="ARBA00023315"/>
    </source>
</evidence>